<dbReference type="PRINTS" id="PR01438">
    <property type="entry name" value="UNVRSLSTRESS"/>
</dbReference>
<comment type="similarity">
    <text evidence="1">Belongs to the universal stress protein A family.</text>
</comment>
<accession>A0ABN7RJN2</accession>
<dbReference type="Pfam" id="PF00582">
    <property type="entry name" value="Usp"/>
    <property type="match status" value="1"/>
</dbReference>
<evidence type="ECO:0000313" key="4">
    <source>
        <dbReference type="Proteomes" id="UP000681526"/>
    </source>
</evidence>
<evidence type="ECO:0000313" key="3">
    <source>
        <dbReference type="EMBL" id="CAG5076488.1"/>
    </source>
</evidence>
<keyword evidence="4" id="KW-1185">Reference proteome</keyword>
<dbReference type="PANTHER" id="PTHR46268:SF15">
    <property type="entry name" value="UNIVERSAL STRESS PROTEIN HP_0031"/>
    <property type="match status" value="1"/>
</dbReference>
<dbReference type="InterPro" id="IPR006016">
    <property type="entry name" value="UspA"/>
</dbReference>
<dbReference type="RefSeq" id="WP_015253495.1">
    <property type="nucleotide sequence ID" value="NZ_CAJRAY010000002.1"/>
</dbReference>
<reference evidence="3 4" key="1">
    <citation type="submission" date="2021-04" db="EMBL/GenBank/DDBJ databases">
        <authorList>
            <person name="Rakotoarivonina H."/>
        </authorList>
    </citation>
    <scope>NUCLEOTIDE SEQUENCE [LARGE SCALE GENOMIC DNA]</scope>
    <source>
        <strain evidence="3 4">XE</strain>
    </source>
</reference>
<protein>
    <submittedName>
        <fullName evidence="3">Universal stress protein UspA</fullName>
    </submittedName>
</protein>
<comment type="caution">
    <text evidence="3">The sequence shown here is derived from an EMBL/GenBank/DDBJ whole genome shotgun (WGS) entry which is preliminary data.</text>
</comment>
<sequence>MLYRHILAAYDGSEQARHALREAVRIADAGGGTKLTVLHVAPVPAGFAGDMLFTPAVSPEDELQRASKLLKEAEEAARGIVRFKAELAYGAPGPVILEYARAYGCDLIVLGSRGLGKLREMLLGSVSHHVVQHATVPVLIVKKAGRR</sequence>
<dbReference type="Gene3D" id="3.40.50.620">
    <property type="entry name" value="HUPs"/>
    <property type="match status" value="1"/>
</dbReference>
<dbReference type="EMBL" id="CAJRAY010000002">
    <property type="protein sequence ID" value="CAG5076488.1"/>
    <property type="molecule type" value="Genomic_DNA"/>
</dbReference>
<feature type="domain" description="UspA" evidence="2">
    <location>
        <begin position="3"/>
        <end position="142"/>
    </location>
</feature>
<evidence type="ECO:0000256" key="1">
    <source>
        <dbReference type="ARBA" id="ARBA00008791"/>
    </source>
</evidence>
<dbReference type="InterPro" id="IPR014729">
    <property type="entry name" value="Rossmann-like_a/b/a_fold"/>
</dbReference>
<dbReference type="CDD" id="cd23659">
    <property type="entry name" value="USP_At3g01520-like"/>
    <property type="match status" value="1"/>
</dbReference>
<name>A0ABN7RJN2_THEXY</name>
<dbReference type="Proteomes" id="UP000681526">
    <property type="component" value="Unassembled WGS sequence"/>
</dbReference>
<organism evidence="3 4">
    <name type="scientific">Thermobacillus xylanilyticus</name>
    <dbReference type="NCBI Taxonomy" id="76633"/>
    <lineage>
        <taxon>Bacteria</taxon>
        <taxon>Bacillati</taxon>
        <taxon>Bacillota</taxon>
        <taxon>Bacilli</taxon>
        <taxon>Bacillales</taxon>
        <taxon>Paenibacillaceae</taxon>
        <taxon>Thermobacillus</taxon>
    </lineage>
</organism>
<gene>
    <name evidence="3" type="primary">txxe104-uspA3</name>
    <name evidence="3" type="ORF">TXXE_00610</name>
</gene>
<dbReference type="InterPro" id="IPR006015">
    <property type="entry name" value="Universal_stress_UspA"/>
</dbReference>
<proteinExistence type="inferred from homology"/>
<evidence type="ECO:0000259" key="2">
    <source>
        <dbReference type="Pfam" id="PF00582"/>
    </source>
</evidence>
<dbReference type="PANTHER" id="PTHR46268">
    <property type="entry name" value="STRESS RESPONSE PROTEIN NHAX"/>
    <property type="match status" value="1"/>
</dbReference>
<dbReference type="SUPFAM" id="SSF52402">
    <property type="entry name" value="Adenine nucleotide alpha hydrolases-like"/>
    <property type="match status" value="1"/>
</dbReference>